<dbReference type="Pfam" id="PF03417">
    <property type="entry name" value="AAT"/>
    <property type="match status" value="1"/>
</dbReference>
<accession>A0A4R0XDE8</accession>
<dbReference type="InterPro" id="IPR047794">
    <property type="entry name" value="C45_proenzyme-like"/>
</dbReference>
<reference evidence="2 3" key="1">
    <citation type="submission" date="2017-02" db="EMBL/GenBank/DDBJ databases">
        <title>Paraburkholderia sophoroidis sp. nov. and Paraburkholderia steynii sp. nov. rhizobial symbionts of the fynbos legume Hypocalyptus sophoroides.</title>
        <authorList>
            <person name="Steenkamp E.T."/>
            <person name="Beukes C.W."/>
            <person name="Van Zyl E."/>
            <person name="Avontuur J."/>
            <person name="Chan W.Y."/>
            <person name="Hassen A."/>
            <person name="Palmer M."/>
            <person name="Mthombeni L."/>
            <person name="Phalane F."/>
            <person name="Sereme K."/>
            <person name="Venter S.N."/>
        </authorList>
    </citation>
    <scope>NUCLEOTIDE SEQUENCE [LARGE SCALE GENOMIC DNA]</scope>
    <source>
        <strain evidence="2 3">HC1.1ba</strain>
    </source>
</reference>
<dbReference type="Gene3D" id="3.60.60.10">
    <property type="entry name" value="Penicillin V Acylase, Chain A"/>
    <property type="match status" value="1"/>
</dbReference>
<evidence type="ECO:0000259" key="1">
    <source>
        <dbReference type="Pfam" id="PF03417"/>
    </source>
</evidence>
<keyword evidence="3" id="KW-1185">Reference proteome</keyword>
<dbReference type="PANTHER" id="PTHR34180">
    <property type="entry name" value="PEPTIDASE C45"/>
    <property type="match status" value="1"/>
</dbReference>
<evidence type="ECO:0000313" key="2">
    <source>
        <dbReference type="EMBL" id="TCG06755.1"/>
    </source>
</evidence>
<dbReference type="InterPro" id="IPR005079">
    <property type="entry name" value="Peptidase_C45_hydrolase"/>
</dbReference>
<gene>
    <name evidence="2" type="ORF">BZM27_24135</name>
</gene>
<organism evidence="2 3">
    <name type="scientific">Paraburkholderia steynii</name>
    <dbReference type="NCBI Taxonomy" id="1245441"/>
    <lineage>
        <taxon>Bacteria</taxon>
        <taxon>Pseudomonadati</taxon>
        <taxon>Pseudomonadota</taxon>
        <taxon>Betaproteobacteria</taxon>
        <taxon>Burkholderiales</taxon>
        <taxon>Burkholderiaceae</taxon>
        <taxon>Paraburkholderia</taxon>
    </lineage>
</organism>
<name>A0A4R0XDE8_9BURK</name>
<dbReference type="Gene3D" id="1.10.10.2120">
    <property type="match status" value="1"/>
</dbReference>
<protein>
    <recommendedName>
        <fullName evidence="1">Peptidase C45 hydrolase domain-containing protein</fullName>
    </recommendedName>
</protein>
<feature type="domain" description="Peptidase C45 hydrolase" evidence="1">
    <location>
        <begin position="143"/>
        <end position="362"/>
    </location>
</feature>
<dbReference type="EMBL" id="MWML01000093">
    <property type="protein sequence ID" value="TCG06755.1"/>
    <property type="molecule type" value="Genomic_DNA"/>
</dbReference>
<sequence length="376" mass="40302">MHYATVKNPAETGMTVIDCAGDGRSRGRAHGESARELVRRALERWADATMHAWHAVREVPDIDAYAARLLAQTGLFDTVARVLPDLADEVRGIAEGAGVPLERVAAYNLMDEQWWYDLDALSALPTSEPGCSVIGLVGAESTVLAQNMDLPAYMDGSQIVLRLRDVDGPEALVLSGAGLIGLTGINAAGVAICVNTLLMLRHNTAGIPVAFALRYALQQHTAGDALQVVQRITHASGQHYAIADRAGVSSIECSGDGGVLRAESRGNPLWHTNHPLYGSEVREESVVQLAASGRIHNSTERLAFLHERAPSLHGADDVKALLADPRTPLCMRPRGVSISQTFGSVLYRLGNRPEASFCLGKPGEARWQRVPFAAIG</sequence>
<dbReference type="NCBIfam" id="NF040521">
    <property type="entry name" value="C45_proenzyme"/>
    <property type="match status" value="1"/>
</dbReference>
<comment type="caution">
    <text evidence="2">The sequence shown here is derived from an EMBL/GenBank/DDBJ whole genome shotgun (WGS) entry which is preliminary data.</text>
</comment>
<proteinExistence type="predicted"/>
<dbReference type="PANTHER" id="PTHR34180:SF1">
    <property type="entry name" value="BETA-ALANYL-DOPAMINE_CARCININE HYDROLASE"/>
    <property type="match status" value="1"/>
</dbReference>
<dbReference type="AlphaFoldDB" id="A0A4R0XDE8"/>
<dbReference type="Proteomes" id="UP000294200">
    <property type="component" value="Unassembled WGS sequence"/>
</dbReference>
<evidence type="ECO:0000313" key="3">
    <source>
        <dbReference type="Proteomes" id="UP000294200"/>
    </source>
</evidence>
<dbReference type="InterPro" id="IPR047801">
    <property type="entry name" value="Peptidase_C45"/>
</dbReference>